<dbReference type="RefSeq" id="WP_007001157.1">
    <property type="nucleotide sequence ID" value="NZ_JH992955.1"/>
</dbReference>
<sequence length="313" mass="33049">MTLPLFDFIPPAEFFSAYIFRTMLIGTVLIGCFSGAMGCLLYLRKQALVSDVIGHSSILGVVVAFTVASVVFHADGRSLTVLVIGAAIAATLAAILTNVIVRISKIKADAAMAICLSLFYGGGMVGMRMLTHSSLPNRGGIESYMFGNAANLRGVDVRTILIFGALVVAVLVLAFKEIKLLLFDPISARVQGFSPRILDPLIIGIATLAIVIGIKGVGLILMVAFAIMPAAAARQWTNKMSHMIILAGVFGGLAGGAGAYVSVCLGKVPTGPVVVLCLFTAVLFSLFFAPQRSVFAVARRRRRLQSAGAKEER</sequence>
<accession>K9F122</accession>
<evidence type="ECO:0000256" key="9">
    <source>
        <dbReference type="SAM" id="Phobius"/>
    </source>
</evidence>
<evidence type="ECO:0000313" key="11">
    <source>
        <dbReference type="Proteomes" id="UP000009888"/>
    </source>
</evidence>
<evidence type="ECO:0000256" key="8">
    <source>
        <dbReference type="RuleBase" id="RU003943"/>
    </source>
</evidence>
<dbReference type="PATRIC" id="fig|883066.3.peg.991"/>
<gene>
    <name evidence="10" type="ORF">HMPREF9233_00951</name>
</gene>
<evidence type="ECO:0000256" key="1">
    <source>
        <dbReference type="ARBA" id="ARBA00004651"/>
    </source>
</evidence>
<evidence type="ECO:0000313" key="10">
    <source>
        <dbReference type="EMBL" id="EKU95190.1"/>
    </source>
</evidence>
<comment type="subcellular location">
    <subcellularLocation>
        <location evidence="1 8">Cell membrane</location>
        <topology evidence="1 8">Multi-pass membrane protein</topology>
    </subcellularLocation>
</comment>
<feature type="transmembrane region" description="Helical" evidence="9">
    <location>
        <begin position="243"/>
        <end position="261"/>
    </location>
</feature>
<evidence type="ECO:0000256" key="5">
    <source>
        <dbReference type="ARBA" id="ARBA00022692"/>
    </source>
</evidence>
<dbReference type="GO" id="GO:0043190">
    <property type="term" value="C:ATP-binding cassette (ABC) transporter complex"/>
    <property type="evidence" value="ECO:0007669"/>
    <property type="project" value="InterPro"/>
</dbReference>
<keyword evidence="7 9" id="KW-0472">Membrane</keyword>
<reference evidence="10 11" key="1">
    <citation type="submission" date="2012-09" db="EMBL/GenBank/DDBJ databases">
        <title>The Genome Sequence of Actinobaculum massiliae ACS-171-V-COL2.</title>
        <authorList>
            <consortium name="The Broad Institute Genome Sequencing Platform"/>
            <person name="Earl A."/>
            <person name="Ward D."/>
            <person name="Feldgarden M."/>
            <person name="Gevers D."/>
            <person name="Saerens B."/>
            <person name="Vaneechoutte M."/>
            <person name="Walker B."/>
            <person name="Young S.K."/>
            <person name="Zeng Q."/>
            <person name="Gargeya S."/>
            <person name="Fitzgerald M."/>
            <person name="Haas B."/>
            <person name="Abouelleil A."/>
            <person name="Alvarado L."/>
            <person name="Arachchi H.M."/>
            <person name="Berlin A."/>
            <person name="Chapman S.B."/>
            <person name="Goldberg J."/>
            <person name="Griggs A."/>
            <person name="Gujja S."/>
            <person name="Hansen M."/>
            <person name="Howarth C."/>
            <person name="Imamovic A."/>
            <person name="Larimer J."/>
            <person name="McCowen C."/>
            <person name="Montmayeur A."/>
            <person name="Murphy C."/>
            <person name="Neiman D."/>
            <person name="Pearson M."/>
            <person name="Priest M."/>
            <person name="Roberts A."/>
            <person name="Saif S."/>
            <person name="Shea T."/>
            <person name="Sisk P."/>
            <person name="Sykes S."/>
            <person name="Wortman J."/>
            <person name="Nusbaum C."/>
            <person name="Birren B."/>
        </authorList>
    </citation>
    <scope>NUCLEOTIDE SEQUENCE [LARGE SCALE GENOMIC DNA]</scope>
    <source>
        <strain evidence="11">ACS-171-V-Col2</strain>
    </source>
</reference>
<dbReference type="HOGENOM" id="CLU_028808_0_0_11"/>
<dbReference type="GO" id="GO:0010043">
    <property type="term" value="P:response to zinc ion"/>
    <property type="evidence" value="ECO:0007669"/>
    <property type="project" value="TreeGrafter"/>
</dbReference>
<comment type="caution">
    <text evidence="10">The sequence shown here is derived from an EMBL/GenBank/DDBJ whole genome shotgun (WGS) entry which is preliminary data.</text>
</comment>
<keyword evidence="11" id="KW-1185">Reference proteome</keyword>
<keyword evidence="3 8" id="KW-0813">Transport</keyword>
<evidence type="ECO:0000256" key="7">
    <source>
        <dbReference type="ARBA" id="ARBA00023136"/>
    </source>
</evidence>
<evidence type="ECO:0008006" key="12">
    <source>
        <dbReference type="Google" id="ProtNLM"/>
    </source>
</evidence>
<proteinExistence type="inferred from homology"/>
<evidence type="ECO:0000256" key="3">
    <source>
        <dbReference type="ARBA" id="ARBA00022448"/>
    </source>
</evidence>
<evidence type="ECO:0000256" key="4">
    <source>
        <dbReference type="ARBA" id="ARBA00022475"/>
    </source>
</evidence>
<dbReference type="STRING" id="202789.GCA_001457435_01170"/>
<organism evidence="10 11">
    <name type="scientific">Actinobaculum massiliense ACS-171-V-Col2</name>
    <dbReference type="NCBI Taxonomy" id="883066"/>
    <lineage>
        <taxon>Bacteria</taxon>
        <taxon>Bacillati</taxon>
        <taxon>Actinomycetota</taxon>
        <taxon>Actinomycetes</taxon>
        <taxon>Actinomycetales</taxon>
        <taxon>Actinomycetaceae</taxon>
        <taxon>Actinobaculum</taxon>
    </lineage>
</organism>
<keyword evidence="5 8" id="KW-0812">Transmembrane</keyword>
<dbReference type="EMBL" id="AGWL01000005">
    <property type="protein sequence ID" value="EKU95190.1"/>
    <property type="molecule type" value="Genomic_DNA"/>
</dbReference>
<feature type="transmembrane region" description="Helical" evidence="9">
    <location>
        <begin position="273"/>
        <end position="295"/>
    </location>
</feature>
<feature type="transmembrane region" description="Helical" evidence="9">
    <location>
        <begin position="79"/>
        <end position="101"/>
    </location>
</feature>
<feature type="transmembrane region" description="Helical" evidence="9">
    <location>
        <begin position="155"/>
        <end position="175"/>
    </location>
</feature>
<feature type="transmembrane region" description="Helical" evidence="9">
    <location>
        <begin position="20"/>
        <end position="43"/>
    </location>
</feature>
<evidence type="ECO:0000256" key="6">
    <source>
        <dbReference type="ARBA" id="ARBA00022989"/>
    </source>
</evidence>
<evidence type="ECO:0000256" key="2">
    <source>
        <dbReference type="ARBA" id="ARBA00008034"/>
    </source>
</evidence>
<comment type="similarity">
    <text evidence="2 8">Belongs to the ABC-3 integral membrane protein family.</text>
</comment>
<dbReference type="InterPro" id="IPR001626">
    <property type="entry name" value="ABC_TroCD"/>
</dbReference>
<dbReference type="InterPro" id="IPR037294">
    <property type="entry name" value="ABC_BtuC-like"/>
</dbReference>
<keyword evidence="4" id="KW-1003">Cell membrane</keyword>
<protein>
    <recommendedName>
        <fullName evidence="12">ABC 3 transport family protein</fullName>
    </recommendedName>
</protein>
<name>K9F122_9ACTO</name>
<dbReference type="PANTHER" id="PTHR30477:SF3">
    <property type="entry name" value="METAL TRANSPORT SYSTEM MEMBRANE PROTEIN CT_069-RELATED"/>
    <property type="match status" value="1"/>
</dbReference>
<dbReference type="PANTHER" id="PTHR30477">
    <property type="entry name" value="ABC-TRANSPORTER METAL-BINDING PROTEIN"/>
    <property type="match status" value="1"/>
</dbReference>
<dbReference type="GO" id="GO:0055085">
    <property type="term" value="P:transmembrane transport"/>
    <property type="evidence" value="ECO:0007669"/>
    <property type="project" value="InterPro"/>
</dbReference>
<dbReference type="eggNOG" id="COG1108">
    <property type="taxonomic scope" value="Bacteria"/>
</dbReference>
<dbReference type="Gene3D" id="1.10.3470.10">
    <property type="entry name" value="ABC transporter involved in vitamin B12 uptake, BtuC"/>
    <property type="match status" value="1"/>
</dbReference>
<keyword evidence="6 9" id="KW-1133">Transmembrane helix</keyword>
<dbReference type="Pfam" id="PF00950">
    <property type="entry name" value="ABC-3"/>
    <property type="match status" value="1"/>
</dbReference>
<feature type="transmembrane region" description="Helical" evidence="9">
    <location>
        <begin position="196"/>
        <end position="214"/>
    </location>
</feature>
<feature type="transmembrane region" description="Helical" evidence="9">
    <location>
        <begin position="52"/>
        <end position="73"/>
    </location>
</feature>
<dbReference type="SUPFAM" id="SSF81345">
    <property type="entry name" value="ABC transporter involved in vitamin B12 uptake, BtuC"/>
    <property type="match status" value="1"/>
</dbReference>
<dbReference type="Proteomes" id="UP000009888">
    <property type="component" value="Unassembled WGS sequence"/>
</dbReference>
<dbReference type="AlphaFoldDB" id="K9F122"/>